<dbReference type="InterPro" id="IPR010569">
    <property type="entry name" value="Myotubularin-like_Pase_dom"/>
</dbReference>
<dbReference type="Proteomes" id="UP000556200">
    <property type="component" value="Unassembled WGS sequence"/>
</dbReference>
<comment type="caution">
    <text evidence="3">The sequence shown here is derived from an EMBL/GenBank/DDBJ whole genome shotgun (WGS) entry which is preliminary data.</text>
</comment>
<proteinExistence type="inferred from homology"/>
<evidence type="ECO:0000259" key="2">
    <source>
        <dbReference type="PROSITE" id="PS51339"/>
    </source>
</evidence>
<sequence length="235" mass="26228">SYPGLLVVPQSVQDSSLQRVARCYRHNRLPVVCWKNTKNSTLLLRSGGFHGKSVVGLFKSQNTHPTAPASLESSSSIEQEKYLQALLNVISVHCKMNGSNTLTRFLNISHPYEGVWASLRSSNRFINTQTPFIDVGARLAGKDNTPSYSSSSFLQSQLLRRQAALYIFGEKSQLRGFKLDFALNCEFVPVEFSDIRQTKASFKKLMRACVPSTVPTDSEATFLKALGESEWFPQV</sequence>
<comment type="similarity">
    <text evidence="1">Belongs to the protein-tyrosine phosphatase family. Non-receptor class myotubularin subfamily.</text>
</comment>
<dbReference type="GO" id="GO:0005085">
    <property type="term" value="F:guanyl-nucleotide exchange factor activity"/>
    <property type="evidence" value="ECO:0007669"/>
    <property type="project" value="TreeGrafter"/>
</dbReference>
<dbReference type="AlphaFoldDB" id="A0A7K4QVP3"/>
<dbReference type="GO" id="GO:0005737">
    <property type="term" value="C:cytoplasm"/>
    <property type="evidence" value="ECO:0007669"/>
    <property type="project" value="TreeGrafter"/>
</dbReference>
<dbReference type="EMBL" id="VYZA01000269">
    <property type="protein sequence ID" value="NWQ65165.1"/>
    <property type="molecule type" value="Genomic_DNA"/>
</dbReference>
<dbReference type="PANTHER" id="PTHR10807">
    <property type="entry name" value="MYOTUBULARIN-RELATED"/>
    <property type="match status" value="1"/>
</dbReference>
<gene>
    <name evidence="3" type="primary">Sbf2_3</name>
    <name evidence="3" type="ORF">NEOCIN_R09448</name>
</gene>
<evidence type="ECO:0000313" key="3">
    <source>
        <dbReference type="EMBL" id="NWQ65165.1"/>
    </source>
</evidence>
<dbReference type="InterPro" id="IPR029021">
    <property type="entry name" value="Prot-tyrosine_phosphatase-like"/>
</dbReference>
<feature type="domain" description="Myotubularin phosphatase" evidence="2">
    <location>
        <begin position="1"/>
        <end position="235"/>
    </location>
</feature>
<evidence type="ECO:0000313" key="4">
    <source>
        <dbReference type="Proteomes" id="UP000556200"/>
    </source>
</evidence>
<feature type="non-terminal residue" evidence="3">
    <location>
        <position position="235"/>
    </location>
</feature>
<dbReference type="InterPro" id="IPR030564">
    <property type="entry name" value="Myotubularin"/>
</dbReference>
<accession>A0A7K4QVP3</accession>
<feature type="non-terminal residue" evidence="3">
    <location>
        <position position="1"/>
    </location>
</feature>
<protein>
    <submittedName>
        <fullName evidence="3">MTMRD protein</fullName>
    </submittedName>
</protein>
<dbReference type="GO" id="GO:0016020">
    <property type="term" value="C:membrane"/>
    <property type="evidence" value="ECO:0007669"/>
    <property type="project" value="TreeGrafter"/>
</dbReference>
<dbReference type="PROSITE" id="PS51339">
    <property type="entry name" value="PPASE_MYOTUBULARIN"/>
    <property type="match status" value="1"/>
</dbReference>
<keyword evidence="4" id="KW-1185">Reference proteome</keyword>
<organism evidence="3 4">
    <name type="scientific">Neopipo cinnamomea</name>
    <dbReference type="NCBI Taxonomy" id="456388"/>
    <lineage>
        <taxon>Eukaryota</taxon>
        <taxon>Metazoa</taxon>
        <taxon>Chordata</taxon>
        <taxon>Craniata</taxon>
        <taxon>Vertebrata</taxon>
        <taxon>Euteleostomi</taxon>
        <taxon>Archelosauria</taxon>
        <taxon>Archosauria</taxon>
        <taxon>Dinosauria</taxon>
        <taxon>Saurischia</taxon>
        <taxon>Theropoda</taxon>
        <taxon>Coelurosauria</taxon>
        <taxon>Aves</taxon>
        <taxon>Neognathae</taxon>
        <taxon>Neoaves</taxon>
        <taxon>Telluraves</taxon>
        <taxon>Australaves</taxon>
        <taxon>Passeriformes</taxon>
        <taxon>Tyrannidae</taxon>
        <taxon>Neopipo</taxon>
    </lineage>
</organism>
<name>A0A7K4QVP3_9TYRA</name>
<reference evidence="3 4" key="1">
    <citation type="submission" date="2019-09" db="EMBL/GenBank/DDBJ databases">
        <title>Bird 10,000 Genomes (B10K) Project - Family phase.</title>
        <authorList>
            <person name="Zhang G."/>
        </authorList>
    </citation>
    <scope>NUCLEOTIDE SEQUENCE [LARGE SCALE GENOMIC DNA]</scope>
    <source>
        <strain evidence="3">B10K-DU-004-15</strain>
        <tissue evidence="3">Mixed tissue sample</tissue>
    </source>
</reference>
<evidence type="ECO:0000256" key="1">
    <source>
        <dbReference type="ARBA" id="ARBA00007471"/>
    </source>
</evidence>
<dbReference type="PANTHER" id="PTHR10807:SF4">
    <property type="entry name" value="MYOTUBULARIN-RELATED PROTEIN 13"/>
    <property type="match status" value="1"/>
</dbReference>
<dbReference type="SUPFAM" id="SSF52799">
    <property type="entry name" value="(Phosphotyrosine protein) phosphatases II"/>
    <property type="match status" value="1"/>
</dbReference>
<dbReference type="Pfam" id="PF06602">
    <property type="entry name" value="Myotub-related"/>
    <property type="match status" value="1"/>
</dbReference>